<dbReference type="Pfam" id="PF13692">
    <property type="entry name" value="Glyco_trans_1_4"/>
    <property type="match status" value="1"/>
</dbReference>
<keyword evidence="1" id="KW-0328">Glycosyltransferase</keyword>
<proteinExistence type="predicted"/>
<evidence type="ECO:0000259" key="4">
    <source>
        <dbReference type="Pfam" id="PF13579"/>
    </source>
</evidence>
<gene>
    <name evidence="5" type="ORF">LRS13_19745</name>
</gene>
<reference evidence="6" key="1">
    <citation type="submission" date="2021-11" db="EMBL/GenBank/DDBJ databases">
        <title>Cultivation dependent microbiological survey of springs from the worlds oldest radium mine currently devoted to the extraction of radon-saturated water.</title>
        <authorList>
            <person name="Kapinusova G."/>
            <person name="Smrhova T."/>
            <person name="Strejcek M."/>
            <person name="Suman J."/>
            <person name="Jani K."/>
            <person name="Pajer P."/>
            <person name="Uhlik O."/>
        </authorList>
    </citation>
    <scope>NUCLEOTIDE SEQUENCE [LARGE SCALE GENOMIC DNA]</scope>
    <source>
        <strain evidence="6">J379</strain>
    </source>
</reference>
<dbReference type="EMBL" id="CP088295">
    <property type="protein sequence ID" value="UUY02895.1"/>
    <property type="molecule type" value="Genomic_DNA"/>
</dbReference>
<dbReference type="InterPro" id="IPR028098">
    <property type="entry name" value="Glyco_trans_4-like_N"/>
</dbReference>
<dbReference type="Pfam" id="PF13579">
    <property type="entry name" value="Glyco_trans_4_4"/>
    <property type="match status" value="1"/>
</dbReference>
<dbReference type="Gene3D" id="3.40.50.2000">
    <property type="entry name" value="Glycogen Phosphorylase B"/>
    <property type="match status" value="2"/>
</dbReference>
<accession>A0ABY5PE03</accession>
<evidence type="ECO:0000313" key="6">
    <source>
        <dbReference type="Proteomes" id="UP001058860"/>
    </source>
</evidence>
<feature type="region of interest" description="Disordered" evidence="3">
    <location>
        <begin position="399"/>
        <end position="421"/>
    </location>
</feature>
<dbReference type="Proteomes" id="UP001058860">
    <property type="component" value="Chromosome"/>
</dbReference>
<keyword evidence="6" id="KW-1185">Reference proteome</keyword>
<evidence type="ECO:0000256" key="1">
    <source>
        <dbReference type="ARBA" id="ARBA00022676"/>
    </source>
</evidence>
<dbReference type="PANTHER" id="PTHR45947">
    <property type="entry name" value="SULFOQUINOVOSYL TRANSFERASE SQD2"/>
    <property type="match status" value="1"/>
</dbReference>
<dbReference type="RefSeq" id="WP_353863417.1">
    <property type="nucleotide sequence ID" value="NZ_CP088295.1"/>
</dbReference>
<dbReference type="InterPro" id="IPR050194">
    <property type="entry name" value="Glycosyltransferase_grp1"/>
</dbReference>
<evidence type="ECO:0000256" key="3">
    <source>
        <dbReference type="SAM" id="MobiDB-lite"/>
    </source>
</evidence>
<dbReference type="SUPFAM" id="SSF53756">
    <property type="entry name" value="UDP-Glycosyltransferase/glycogen phosphorylase"/>
    <property type="match status" value="1"/>
</dbReference>
<protein>
    <submittedName>
        <fullName evidence="5">Glycosyltransferase family 4 protein</fullName>
    </submittedName>
</protein>
<organism evidence="5 6">
    <name type="scientific">Svornostia abyssi</name>
    <dbReference type="NCBI Taxonomy" id="2898438"/>
    <lineage>
        <taxon>Bacteria</taxon>
        <taxon>Bacillati</taxon>
        <taxon>Actinomycetota</taxon>
        <taxon>Thermoleophilia</taxon>
        <taxon>Solirubrobacterales</taxon>
        <taxon>Baekduiaceae</taxon>
        <taxon>Svornostia</taxon>
    </lineage>
</organism>
<dbReference type="CDD" id="cd03794">
    <property type="entry name" value="GT4_WbuB-like"/>
    <property type="match status" value="1"/>
</dbReference>
<evidence type="ECO:0000256" key="2">
    <source>
        <dbReference type="ARBA" id="ARBA00022679"/>
    </source>
</evidence>
<dbReference type="PANTHER" id="PTHR45947:SF3">
    <property type="entry name" value="SULFOQUINOVOSYL TRANSFERASE SQD2"/>
    <property type="match status" value="1"/>
</dbReference>
<name>A0ABY5PE03_9ACTN</name>
<feature type="domain" description="Glycosyltransferase subfamily 4-like N-terminal" evidence="4">
    <location>
        <begin position="16"/>
        <end position="196"/>
    </location>
</feature>
<evidence type="ECO:0000313" key="5">
    <source>
        <dbReference type="EMBL" id="UUY02895.1"/>
    </source>
</evidence>
<sequence>MRVQLWSYNYDPEPQGIAPLSAMLAQGLQALGHDVLVVAAHPHYPEPTWGVRVRPYRERREGIPVLRLPLWAGRDSSLARIRQELTFAAAQSAVAPLLPPTDVVVAVTPSFPALGATMAFAQARRVPWVMWLQDIVTDGAATTGELRSQGPLLQAARSFERMTYRSASSIVVISEAFRENLLGKGVPNDKIVRIFNPSSRHADSPADVPALLADTPRVLAMGNIGHSQGLGAMVDAFQENDRLRAMGAELVIAGSGVAADDVRARIADPRVQMPGVFYGDELTPVLRSASVGLVSQRPDITEFNLPSKLMNYMAFGIPVVASVNPESETARIVRESGAGWVTDAARPQDFANQVADVIRDRDALEQASHAGFQFARDQFAPHSVAARFSDVLAKATGLAAREDSPTMTGKAGGSPPAIPVS</sequence>
<keyword evidence="2" id="KW-0808">Transferase</keyword>